<gene>
    <name evidence="3" type="ORF">AACH11_22735</name>
</gene>
<dbReference type="Pfam" id="PF00027">
    <property type="entry name" value="cNMP_binding"/>
    <property type="match status" value="1"/>
</dbReference>
<feature type="domain" description="Cyclic nucleotide-binding" evidence="2">
    <location>
        <begin position="44"/>
        <end position="131"/>
    </location>
</feature>
<dbReference type="Gene3D" id="2.60.120.10">
    <property type="entry name" value="Jelly Rolls"/>
    <property type="match status" value="1"/>
</dbReference>
<reference evidence="3 4" key="1">
    <citation type="submission" date="2024-04" db="EMBL/GenBank/DDBJ databases">
        <title>Novel species of the genus Ideonella isolated from streams.</title>
        <authorList>
            <person name="Lu H."/>
        </authorList>
    </citation>
    <scope>NUCLEOTIDE SEQUENCE [LARGE SCALE GENOMIC DNA]</scope>
    <source>
        <strain evidence="3 4">BYS139W</strain>
    </source>
</reference>
<evidence type="ECO:0000313" key="3">
    <source>
        <dbReference type="EMBL" id="MEK8028787.1"/>
    </source>
</evidence>
<dbReference type="SUPFAM" id="SSF51206">
    <property type="entry name" value="cAMP-binding domain-like"/>
    <property type="match status" value="1"/>
</dbReference>
<feature type="region of interest" description="Disordered" evidence="1">
    <location>
        <begin position="1"/>
        <end position="28"/>
    </location>
</feature>
<evidence type="ECO:0000313" key="4">
    <source>
        <dbReference type="Proteomes" id="UP001368500"/>
    </source>
</evidence>
<dbReference type="InterPro" id="IPR000595">
    <property type="entry name" value="cNMP-bd_dom"/>
</dbReference>
<dbReference type="InterPro" id="IPR014710">
    <property type="entry name" value="RmlC-like_jellyroll"/>
</dbReference>
<dbReference type="PROSITE" id="PS50042">
    <property type="entry name" value="CNMP_BINDING_3"/>
    <property type="match status" value="1"/>
</dbReference>
<sequence>MSTSNHGPGVGSVAATQPDGGPPDLPTDCAQRLRAALGALSPDLQRAAGAARSRRLAAGQVLLAPGQVWDRLWIVTDGALRLYHLDRRGRTATKNFFLPGALLWPVTPGLQRQPSAFCVEAVTPCEVWQLDWAGWSAAAAPDPHWQALQLRTLTALLEDKMERERQFLHCDATERWRLLQERHADWVQALPLRHLASWLGITDVALSRIRRRLNPG</sequence>
<dbReference type="Proteomes" id="UP001368500">
    <property type="component" value="Unassembled WGS sequence"/>
</dbReference>
<organism evidence="3 4">
    <name type="scientific">Pseudaquabacterium rugosum</name>
    <dbReference type="NCBI Taxonomy" id="2984194"/>
    <lineage>
        <taxon>Bacteria</taxon>
        <taxon>Pseudomonadati</taxon>
        <taxon>Pseudomonadota</taxon>
        <taxon>Betaproteobacteria</taxon>
        <taxon>Burkholderiales</taxon>
        <taxon>Sphaerotilaceae</taxon>
        <taxon>Pseudaquabacterium</taxon>
    </lineage>
</organism>
<protein>
    <submittedName>
        <fullName evidence="3">Crp/Fnr family transcriptional regulator</fullName>
    </submittedName>
</protein>
<keyword evidence="4" id="KW-1185">Reference proteome</keyword>
<name>A0ABU9BIS2_9BURK</name>
<dbReference type="RefSeq" id="WP_341376575.1">
    <property type="nucleotide sequence ID" value="NZ_JBBUTF010000030.1"/>
</dbReference>
<accession>A0ABU9BIS2</accession>
<proteinExistence type="predicted"/>
<evidence type="ECO:0000256" key="1">
    <source>
        <dbReference type="SAM" id="MobiDB-lite"/>
    </source>
</evidence>
<dbReference type="SMART" id="SM00100">
    <property type="entry name" value="cNMP"/>
    <property type="match status" value="1"/>
</dbReference>
<dbReference type="InterPro" id="IPR018490">
    <property type="entry name" value="cNMP-bd_dom_sf"/>
</dbReference>
<dbReference type="EMBL" id="JBBUTF010000030">
    <property type="protein sequence ID" value="MEK8028787.1"/>
    <property type="molecule type" value="Genomic_DNA"/>
</dbReference>
<evidence type="ECO:0000259" key="2">
    <source>
        <dbReference type="PROSITE" id="PS50042"/>
    </source>
</evidence>
<comment type="caution">
    <text evidence="3">The sequence shown here is derived from an EMBL/GenBank/DDBJ whole genome shotgun (WGS) entry which is preliminary data.</text>
</comment>
<dbReference type="CDD" id="cd00038">
    <property type="entry name" value="CAP_ED"/>
    <property type="match status" value="1"/>
</dbReference>